<name>A0A367GSF2_9SPHI</name>
<reference evidence="2 3" key="1">
    <citation type="submission" date="2018-05" db="EMBL/GenBank/DDBJ databases">
        <title>Mucilaginibacter hurinus sp. nov., isolated from briquette warehouse soil.</title>
        <authorList>
            <person name="Choi L."/>
        </authorList>
    </citation>
    <scope>NUCLEOTIDE SEQUENCE [LARGE SCALE GENOMIC DNA]</scope>
    <source>
        <strain evidence="2 3">ZR32</strain>
    </source>
</reference>
<gene>
    <name evidence="2" type="ORF">DJ568_00460</name>
</gene>
<proteinExistence type="predicted"/>
<dbReference type="Pfam" id="PF10988">
    <property type="entry name" value="DUF2807"/>
    <property type="match status" value="1"/>
</dbReference>
<dbReference type="Gene3D" id="2.160.20.120">
    <property type="match status" value="1"/>
</dbReference>
<dbReference type="AlphaFoldDB" id="A0A367GSF2"/>
<feature type="domain" description="Putative auto-transporter adhesin head GIN" evidence="1">
    <location>
        <begin position="42"/>
        <end position="191"/>
    </location>
</feature>
<evidence type="ECO:0000313" key="3">
    <source>
        <dbReference type="Proteomes" id="UP000253209"/>
    </source>
</evidence>
<accession>A0A367GSF2</accession>
<evidence type="ECO:0000259" key="1">
    <source>
        <dbReference type="Pfam" id="PF10988"/>
    </source>
</evidence>
<dbReference type="InterPro" id="IPR021255">
    <property type="entry name" value="DUF2807"/>
</dbReference>
<dbReference type="EMBL" id="QGDC01000001">
    <property type="protein sequence ID" value="RCH56367.1"/>
    <property type="molecule type" value="Genomic_DNA"/>
</dbReference>
<dbReference type="Proteomes" id="UP000253209">
    <property type="component" value="Unassembled WGS sequence"/>
</dbReference>
<comment type="caution">
    <text evidence="2">The sequence shown here is derived from an EMBL/GenBank/DDBJ whole genome shotgun (WGS) entry which is preliminary data.</text>
</comment>
<evidence type="ECO:0000313" key="2">
    <source>
        <dbReference type="EMBL" id="RCH56367.1"/>
    </source>
</evidence>
<keyword evidence="3" id="KW-1185">Reference proteome</keyword>
<organism evidence="2 3">
    <name type="scientific">Mucilaginibacter hurinus</name>
    <dbReference type="NCBI Taxonomy" id="2201324"/>
    <lineage>
        <taxon>Bacteria</taxon>
        <taxon>Pseudomonadati</taxon>
        <taxon>Bacteroidota</taxon>
        <taxon>Sphingobacteriia</taxon>
        <taxon>Sphingobacteriales</taxon>
        <taxon>Sphingobacteriaceae</taxon>
        <taxon>Mucilaginibacter</taxon>
    </lineage>
</organism>
<sequence length="200" mass="21383">MKTVIITIATICSLTTATVTESAAKNTTDAAATVLTDVANINKIEVRGNVELYVSGGAEDRVKVYNSYYAESALVQNQEGLLRITSYTDKKLVVWVTAADLRSIKVYDNAVIKSFGELSAISLDVQLNNNASAQLNLAAYNASITVNDNAKADLGGNVNEYELNYGCSTSVNYTNLVAGSSHIVKKGNNEIFTGEELAIL</sequence>
<dbReference type="OrthoDB" id="796727at2"/>
<dbReference type="RefSeq" id="WP_114003265.1">
    <property type="nucleotide sequence ID" value="NZ_QGDC01000001.1"/>
</dbReference>
<protein>
    <recommendedName>
        <fullName evidence="1">Putative auto-transporter adhesin head GIN domain-containing protein</fullName>
    </recommendedName>
</protein>